<comment type="caution">
    <text evidence="1">The sequence shown here is derived from an EMBL/GenBank/DDBJ whole genome shotgun (WGS) entry which is preliminary data.</text>
</comment>
<gene>
    <name evidence="1" type="ORF">GCM10010345_59070</name>
</gene>
<keyword evidence="2" id="KW-1185">Reference proteome</keyword>
<evidence type="ECO:0000313" key="2">
    <source>
        <dbReference type="Proteomes" id="UP000653644"/>
    </source>
</evidence>
<dbReference type="EMBL" id="BMVN01000025">
    <property type="protein sequence ID" value="GHA46773.1"/>
    <property type="molecule type" value="Genomic_DNA"/>
</dbReference>
<accession>A0ABQ3CW43</accession>
<dbReference type="Proteomes" id="UP000653644">
    <property type="component" value="Unassembled WGS sequence"/>
</dbReference>
<dbReference type="RefSeq" id="WP_373315864.1">
    <property type="nucleotide sequence ID" value="NZ_BMVN01000025.1"/>
</dbReference>
<name>A0ABQ3CW43_9ACTN</name>
<proteinExistence type="predicted"/>
<sequence>MTDGRLTVDVSGLAGVADVSWPATCTPDDAGTVVVSSFAFGPNGKNNSATVVVNPSV</sequence>
<evidence type="ECO:0000313" key="1">
    <source>
        <dbReference type="EMBL" id="GHA46773.1"/>
    </source>
</evidence>
<protein>
    <submittedName>
        <fullName evidence="1">Uncharacterized protein</fullName>
    </submittedName>
</protein>
<organism evidence="1 2">
    <name type="scientific">Streptomyces canarius</name>
    <dbReference type="NCBI Taxonomy" id="285453"/>
    <lineage>
        <taxon>Bacteria</taxon>
        <taxon>Bacillati</taxon>
        <taxon>Actinomycetota</taxon>
        <taxon>Actinomycetes</taxon>
        <taxon>Kitasatosporales</taxon>
        <taxon>Streptomycetaceae</taxon>
        <taxon>Streptomyces</taxon>
    </lineage>
</organism>
<reference evidence="2" key="1">
    <citation type="journal article" date="2019" name="Int. J. Syst. Evol. Microbiol.">
        <title>The Global Catalogue of Microorganisms (GCM) 10K type strain sequencing project: providing services to taxonomists for standard genome sequencing and annotation.</title>
        <authorList>
            <consortium name="The Broad Institute Genomics Platform"/>
            <consortium name="The Broad Institute Genome Sequencing Center for Infectious Disease"/>
            <person name="Wu L."/>
            <person name="Ma J."/>
        </authorList>
    </citation>
    <scope>NUCLEOTIDE SEQUENCE [LARGE SCALE GENOMIC DNA]</scope>
    <source>
        <strain evidence="2">JCM 4733</strain>
    </source>
</reference>